<keyword evidence="7 9" id="KW-0472">Membrane</keyword>
<organism evidence="11 12">
    <name type="scientific">Nocardiopsis composta</name>
    <dbReference type="NCBI Taxonomy" id="157465"/>
    <lineage>
        <taxon>Bacteria</taxon>
        <taxon>Bacillati</taxon>
        <taxon>Actinomycetota</taxon>
        <taxon>Actinomycetes</taxon>
        <taxon>Streptosporangiales</taxon>
        <taxon>Nocardiopsidaceae</taxon>
        <taxon>Nocardiopsis</taxon>
    </lineage>
</organism>
<evidence type="ECO:0000256" key="5">
    <source>
        <dbReference type="ARBA" id="ARBA00022692"/>
    </source>
</evidence>
<reference evidence="11 12" key="1">
    <citation type="submission" date="2020-08" db="EMBL/GenBank/DDBJ databases">
        <title>Sequencing the genomes of 1000 actinobacteria strains.</title>
        <authorList>
            <person name="Klenk H.-P."/>
        </authorList>
    </citation>
    <scope>NUCLEOTIDE SEQUENCE [LARGE SCALE GENOMIC DNA]</scope>
    <source>
        <strain evidence="11 12">DSM 44551</strain>
    </source>
</reference>
<feature type="transmembrane region" description="Helical" evidence="9">
    <location>
        <begin position="209"/>
        <end position="228"/>
    </location>
</feature>
<feature type="domain" description="EamA" evidence="10">
    <location>
        <begin position="6"/>
        <end position="142"/>
    </location>
</feature>
<feature type="transmembrane region" description="Helical" evidence="9">
    <location>
        <begin position="240"/>
        <end position="259"/>
    </location>
</feature>
<dbReference type="InterPro" id="IPR000620">
    <property type="entry name" value="EamA_dom"/>
</dbReference>
<proteinExistence type="inferred from homology"/>
<dbReference type="RefSeq" id="WP_184392574.1">
    <property type="nucleotide sequence ID" value="NZ_BAAAJD010000067.1"/>
</dbReference>
<dbReference type="InterPro" id="IPR004626">
    <property type="entry name" value="RarD"/>
</dbReference>
<keyword evidence="4" id="KW-1003">Cell membrane</keyword>
<accession>A0A7W8QN81</accession>
<evidence type="ECO:0000256" key="2">
    <source>
        <dbReference type="ARBA" id="ARBA00007362"/>
    </source>
</evidence>
<feature type="transmembrane region" description="Helical" evidence="9">
    <location>
        <begin position="7"/>
        <end position="28"/>
    </location>
</feature>
<feature type="transmembrane region" description="Helical" evidence="9">
    <location>
        <begin position="265"/>
        <end position="283"/>
    </location>
</feature>
<dbReference type="PANTHER" id="PTHR22911">
    <property type="entry name" value="ACYL-MALONYL CONDENSING ENZYME-RELATED"/>
    <property type="match status" value="1"/>
</dbReference>
<comment type="similarity">
    <text evidence="2">Belongs to the EamA transporter family.</text>
</comment>
<feature type="transmembrane region" description="Helical" evidence="9">
    <location>
        <begin position="70"/>
        <end position="92"/>
    </location>
</feature>
<name>A0A7W8QN81_9ACTN</name>
<dbReference type="PANTHER" id="PTHR22911:SF137">
    <property type="entry name" value="SOLUTE CARRIER FAMILY 35 MEMBER G2-RELATED"/>
    <property type="match status" value="1"/>
</dbReference>
<dbReference type="GO" id="GO:0005886">
    <property type="term" value="C:plasma membrane"/>
    <property type="evidence" value="ECO:0007669"/>
    <property type="project" value="UniProtKB-SubCell"/>
</dbReference>
<gene>
    <name evidence="11" type="ORF">HDA36_003193</name>
</gene>
<feature type="transmembrane region" description="Helical" evidence="9">
    <location>
        <begin position="126"/>
        <end position="144"/>
    </location>
</feature>
<evidence type="ECO:0000256" key="4">
    <source>
        <dbReference type="ARBA" id="ARBA00022475"/>
    </source>
</evidence>
<dbReference type="Proteomes" id="UP000572635">
    <property type="component" value="Unassembled WGS sequence"/>
</dbReference>
<keyword evidence="12" id="KW-1185">Reference proteome</keyword>
<evidence type="ECO:0000256" key="8">
    <source>
        <dbReference type="SAM" id="MobiDB-lite"/>
    </source>
</evidence>
<evidence type="ECO:0000256" key="9">
    <source>
        <dbReference type="SAM" id="Phobius"/>
    </source>
</evidence>
<evidence type="ECO:0000256" key="1">
    <source>
        <dbReference type="ARBA" id="ARBA00004651"/>
    </source>
</evidence>
<keyword evidence="3" id="KW-0813">Transport</keyword>
<keyword evidence="6 9" id="KW-1133">Transmembrane helix</keyword>
<dbReference type="SUPFAM" id="SSF103481">
    <property type="entry name" value="Multidrug resistance efflux transporter EmrE"/>
    <property type="match status" value="2"/>
</dbReference>
<dbReference type="EMBL" id="JACHDB010000001">
    <property type="protein sequence ID" value="MBB5433109.1"/>
    <property type="molecule type" value="Genomic_DNA"/>
</dbReference>
<feature type="transmembrane region" description="Helical" evidence="9">
    <location>
        <begin position="98"/>
        <end position="119"/>
    </location>
</feature>
<evidence type="ECO:0000256" key="3">
    <source>
        <dbReference type="ARBA" id="ARBA00022448"/>
    </source>
</evidence>
<dbReference type="NCBIfam" id="TIGR00688">
    <property type="entry name" value="rarD"/>
    <property type="match status" value="1"/>
</dbReference>
<evidence type="ECO:0000313" key="11">
    <source>
        <dbReference type="EMBL" id="MBB5433109.1"/>
    </source>
</evidence>
<feature type="transmembrane region" description="Helical" evidence="9">
    <location>
        <begin position="40"/>
        <end position="58"/>
    </location>
</feature>
<dbReference type="Pfam" id="PF00892">
    <property type="entry name" value="EamA"/>
    <property type="match status" value="1"/>
</dbReference>
<evidence type="ECO:0000259" key="10">
    <source>
        <dbReference type="Pfam" id="PF00892"/>
    </source>
</evidence>
<evidence type="ECO:0000256" key="7">
    <source>
        <dbReference type="ARBA" id="ARBA00023136"/>
    </source>
</evidence>
<dbReference type="InterPro" id="IPR037185">
    <property type="entry name" value="EmrE-like"/>
</dbReference>
<dbReference type="AlphaFoldDB" id="A0A7W8QN81"/>
<evidence type="ECO:0000313" key="12">
    <source>
        <dbReference type="Proteomes" id="UP000572635"/>
    </source>
</evidence>
<keyword evidence="5 9" id="KW-0812">Transmembrane</keyword>
<comment type="caution">
    <text evidence="11">The sequence shown here is derived from an EMBL/GenBank/DDBJ whole genome shotgun (WGS) entry which is preliminary data.</text>
</comment>
<sequence length="336" mass="35460">MSELNRGVLYGASAYLMWGLSTLYWPLLASSGALEILTHRMVWSLVAVLAVLAVRRHWRWLLGVLRSPRTLLLLTAAALVISVNWGLFILAVNSGQTSQAALGYFINPLVSVVMGVLVFAERLRPAQWCAVGLGAVAVAVLTFAYGGVPWYSLGMAFSFATYGLVKRFVSLDGLESLAVETLLMFAPALGYVAYLEATGAGTFASLSPGHTLLLVGSGVVTALPLLCFGMANRRIPLSMIGLLQFVVPVMQFLFAWLVFQEDLPASRWAGFAVVWVALVVFAADMLRNARRPGVDAAAAAGGGGAPAGRPEEGGEEGEGHGAGGRPRALDGGPQPG</sequence>
<comment type="subcellular location">
    <subcellularLocation>
        <location evidence="1">Cell membrane</location>
        <topology evidence="1">Multi-pass membrane protein</topology>
    </subcellularLocation>
</comment>
<protein>
    <submittedName>
        <fullName evidence="11">Chloramphenicol-sensitive protein RarD</fullName>
    </submittedName>
</protein>
<feature type="region of interest" description="Disordered" evidence="8">
    <location>
        <begin position="297"/>
        <end position="336"/>
    </location>
</feature>
<evidence type="ECO:0000256" key="6">
    <source>
        <dbReference type="ARBA" id="ARBA00022989"/>
    </source>
</evidence>